<evidence type="ECO:0000256" key="1">
    <source>
        <dbReference type="SAM" id="Coils"/>
    </source>
</evidence>
<accession>A0A310SNC8</accession>
<sequence length="133" mass="15165">MAAIERRFASEHRQQIFQMELLNRYQTANETLQEYSTEIERLARLANADAPAEFIETVKIQSFVNGIRDVGTIRATYSSPKPTFAETVSYALTQETATLLSRLVHKVHRAEVEQFSTLANTLKELVQSFLQVT</sequence>
<feature type="coiled-coil region" evidence="1">
    <location>
        <begin position="18"/>
        <end position="45"/>
    </location>
</feature>
<protein>
    <recommendedName>
        <fullName evidence="4">Retrotransposon gag domain-containing protein</fullName>
    </recommendedName>
</protein>
<evidence type="ECO:0000313" key="3">
    <source>
        <dbReference type="Proteomes" id="UP000250275"/>
    </source>
</evidence>
<evidence type="ECO:0000313" key="2">
    <source>
        <dbReference type="EMBL" id="OAD55774.1"/>
    </source>
</evidence>
<evidence type="ECO:0008006" key="4">
    <source>
        <dbReference type="Google" id="ProtNLM"/>
    </source>
</evidence>
<keyword evidence="1" id="KW-0175">Coiled coil</keyword>
<reference evidence="2 3" key="1">
    <citation type="submission" date="2015-07" db="EMBL/GenBank/DDBJ databases">
        <title>The genome of Eufriesea mexicana.</title>
        <authorList>
            <person name="Pan H."/>
            <person name="Kapheim K."/>
        </authorList>
    </citation>
    <scope>NUCLEOTIDE SEQUENCE [LARGE SCALE GENOMIC DNA]</scope>
    <source>
        <strain evidence="2">0111107269</strain>
        <tissue evidence="2">Whole body</tissue>
    </source>
</reference>
<organism evidence="2 3">
    <name type="scientific">Eufriesea mexicana</name>
    <dbReference type="NCBI Taxonomy" id="516756"/>
    <lineage>
        <taxon>Eukaryota</taxon>
        <taxon>Metazoa</taxon>
        <taxon>Ecdysozoa</taxon>
        <taxon>Arthropoda</taxon>
        <taxon>Hexapoda</taxon>
        <taxon>Insecta</taxon>
        <taxon>Pterygota</taxon>
        <taxon>Neoptera</taxon>
        <taxon>Endopterygota</taxon>
        <taxon>Hymenoptera</taxon>
        <taxon>Apocrita</taxon>
        <taxon>Aculeata</taxon>
        <taxon>Apoidea</taxon>
        <taxon>Anthophila</taxon>
        <taxon>Apidae</taxon>
        <taxon>Eufriesea</taxon>
    </lineage>
</organism>
<dbReference type="Proteomes" id="UP000250275">
    <property type="component" value="Unassembled WGS sequence"/>
</dbReference>
<gene>
    <name evidence="2" type="ORF">WN48_04408</name>
</gene>
<dbReference type="AlphaFoldDB" id="A0A310SNC8"/>
<name>A0A310SNC8_9HYME</name>
<proteinExistence type="predicted"/>
<dbReference type="EMBL" id="KQ762519">
    <property type="protein sequence ID" value="OAD55774.1"/>
    <property type="molecule type" value="Genomic_DNA"/>
</dbReference>
<keyword evidence="3" id="KW-1185">Reference proteome</keyword>